<dbReference type="PANTHER" id="PTHR34352:SF1">
    <property type="entry name" value="PROTEIN YHFA"/>
    <property type="match status" value="1"/>
</dbReference>
<evidence type="ECO:0000313" key="2">
    <source>
        <dbReference type="Proteomes" id="UP000178943"/>
    </source>
</evidence>
<name>A0A1F5VN97_9BACT</name>
<accession>A0A1F5VN97</accession>
<dbReference type="InterPro" id="IPR015946">
    <property type="entry name" value="KH_dom-like_a/b"/>
</dbReference>
<dbReference type="EMBL" id="MFGW01000127">
    <property type="protein sequence ID" value="OGF64877.1"/>
    <property type="molecule type" value="Genomic_DNA"/>
</dbReference>
<dbReference type="SUPFAM" id="SSF82784">
    <property type="entry name" value="OsmC-like"/>
    <property type="match status" value="1"/>
</dbReference>
<proteinExistence type="predicted"/>
<dbReference type="AlphaFoldDB" id="A0A1F5VN97"/>
<reference evidence="1 2" key="1">
    <citation type="journal article" date="2016" name="Nat. Commun.">
        <title>Thousands of microbial genomes shed light on interconnected biogeochemical processes in an aquifer system.</title>
        <authorList>
            <person name="Anantharaman K."/>
            <person name="Brown C.T."/>
            <person name="Hug L.A."/>
            <person name="Sharon I."/>
            <person name="Castelle C.J."/>
            <person name="Probst A.J."/>
            <person name="Thomas B.C."/>
            <person name="Singh A."/>
            <person name="Wilkins M.J."/>
            <person name="Karaoz U."/>
            <person name="Brodie E.L."/>
            <person name="Williams K.H."/>
            <person name="Hubbard S.S."/>
            <person name="Banfield J.F."/>
        </authorList>
    </citation>
    <scope>NUCLEOTIDE SEQUENCE [LARGE SCALE GENOMIC DNA]</scope>
</reference>
<dbReference type="InterPro" id="IPR036102">
    <property type="entry name" value="OsmC/Ohrsf"/>
</dbReference>
<protein>
    <recommendedName>
        <fullName evidence="3">Osmotically inducible protein OsmC</fullName>
    </recommendedName>
</protein>
<comment type="caution">
    <text evidence="1">The sequence shown here is derived from an EMBL/GenBank/DDBJ whole genome shotgun (WGS) entry which is preliminary data.</text>
</comment>
<dbReference type="PANTHER" id="PTHR34352">
    <property type="entry name" value="PROTEIN YHFA"/>
    <property type="match status" value="1"/>
</dbReference>
<dbReference type="InterPro" id="IPR003718">
    <property type="entry name" value="OsmC/Ohr_fam"/>
</dbReference>
<dbReference type="STRING" id="1817863.A2Y62_13210"/>
<organism evidence="1 2">
    <name type="scientific">Candidatus Fischerbacteria bacterium RBG_13_37_8</name>
    <dbReference type="NCBI Taxonomy" id="1817863"/>
    <lineage>
        <taxon>Bacteria</taxon>
        <taxon>Candidatus Fischeribacteriota</taxon>
    </lineage>
</organism>
<dbReference type="Gene3D" id="3.30.300.20">
    <property type="match status" value="1"/>
</dbReference>
<dbReference type="Gene3D" id="2.20.25.10">
    <property type="match status" value="1"/>
</dbReference>
<evidence type="ECO:0008006" key="3">
    <source>
        <dbReference type="Google" id="ProtNLM"/>
    </source>
</evidence>
<dbReference type="Pfam" id="PF02566">
    <property type="entry name" value="OsmC"/>
    <property type="match status" value="1"/>
</dbReference>
<dbReference type="Proteomes" id="UP000178943">
    <property type="component" value="Unassembled WGS sequence"/>
</dbReference>
<sequence length="139" mass="15652">MAEIHVKFVDGMTFIGKAETNHWVAMDTDDQFGGSEAGTKPMELILVALGGCSGMDVVSILRKKRISYDKFEIKINGKAAESYPKYYERIDIEYQFYGSAIAEKDVARAIELSEQKYCAVMNILRRSGAEIHTNYKINP</sequence>
<gene>
    <name evidence="1" type="ORF">A2Y62_13210</name>
</gene>
<evidence type="ECO:0000313" key="1">
    <source>
        <dbReference type="EMBL" id="OGF64877.1"/>
    </source>
</evidence>